<dbReference type="GO" id="GO:0016301">
    <property type="term" value="F:kinase activity"/>
    <property type="evidence" value="ECO:0007669"/>
    <property type="project" value="UniProtKB-KW"/>
</dbReference>
<evidence type="ECO:0000256" key="1">
    <source>
        <dbReference type="ARBA" id="ARBA00006479"/>
    </source>
</evidence>
<evidence type="ECO:0000313" key="2">
    <source>
        <dbReference type="EMBL" id="SDU64851.1"/>
    </source>
</evidence>
<gene>
    <name evidence="2" type="ORF">SAMN04488563_3535</name>
</gene>
<dbReference type="InterPro" id="IPR000600">
    <property type="entry name" value="ROK"/>
</dbReference>
<evidence type="ECO:0000313" key="3">
    <source>
        <dbReference type="Proteomes" id="UP000182977"/>
    </source>
</evidence>
<dbReference type="SUPFAM" id="SSF53067">
    <property type="entry name" value="Actin-like ATPase domain"/>
    <property type="match status" value="1"/>
</dbReference>
<dbReference type="EMBL" id="LT629791">
    <property type="protein sequence ID" value="SDU64851.1"/>
    <property type="molecule type" value="Genomic_DNA"/>
</dbReference>
<name>A0A1H2K8S8_9ACTN</name>
<dbReference type="Proteomes" id="UP000182977">
    <property type="component" value="Chromosome I"/>
</dbReference>
<accession>A0A1H2K8S8</accession>
<dbReference type="NCBIfam" id="NF045942">
    <property type="entry name" value="PolPhglucPhase"/>
    <property type="match status" value="1"/>
</dbReference>
<keyword evidence="3" id="KW-1185">Reference proteome</keyword>
<organism evidence="2 3">
    <name type="scientific">Jiangella alkaliphila</name>
    <dbReference type="NCBI Taxonomy" id="419479"/>
    <lineage>
        <taxon>Bacteria</taxon>
        <taxon>Bacillati</taxon>
        <taxon>Actinomycetota</taxon>
        <taxon>Actinomycetes</taxon>
        <taxon>Jiangellales</taxon>
        <taxon>Jiangellaceae</taxon>
        <taxon>Jiangella</taxon>
    </lineage>
</organism>
<dbReference type="Gene3D" id="3.30.420.40">
    <property type="match status" value="2"/>
</dbReference>
<dbReference type="Pfam" id="PF00480">
    <property type="entry name" value="ROK"/>
    <property type="match status" value="1"/>
</dbReference>
<proteinExistence type="inferred from homology"/>
<dbReference type="RefSeq" id="WP_046769765.1">
    <property type="nucleotide sequence ID" value="NZ_KQ061242.1"/>
</dbReference>
<keyword evidence="2" id="KW-0808">Transferase</keyword>
<comment type="similarity">
    <text evidence="1">Belongs to the ROK (NagC/XylR) family.</text>
</comment>
<dbReference type="CDD" id="cd24058">
    <property type="entry name" value="ASKHA_NBD_ROK_PPGK"/>
    <property type="match status" value="1"/>
</dbReference>
<sequence length="251" mass="26386">MTSTTQGFGIDIGGSGIKGAPVDLGKGEFAAERVRVDTPEESTPANVIAVALEVLQEFGWTGPFGCTFPGIVKRGVIGSAANVDKSWIGVNLEKELTERTGQPVTVVNDADSAGVAEDRFGAAADQDGVIIVTTLGTGIGSAVLHDGVLLPNTEFGHLYLAHHKEAEKFAAASVREEKDLSWEDWAERLQEFYAHLEFIFSPDLFVVGGGVSKKADKFLPLLDLETPIVPAGLKNDGGIIGAALLAAERAA</sequence>
<dbReference type="STRING" id="419479.SAMN04488563_3535"/>
<protein>
    <submittedName>
        <fullName evidence="2">Polyphosphate glucokinase</fullName>
    </submittedName>
</protein>
<reference evidence="3" key="1">
    <citation type="submission" date="2016-10" db="EMBL/GenBank/DDBJ databases">
        <authorList>
            <person name="Varghese N."/>
            <person name="Submissions S."/>
        </authorList>
    </citation>
    <scope>NUCLEOTIDE SEQUENCE [LARGE SCALE GENOMIC DNA]</scope>
    <source>
        <strain evidence="3">DSM 45079</strain>
    </source>
</reference>
<keyword evidence="2" id="KW-0418">Kinase</keyword>
<dbReference type="PANTHER" id="PTHR18964">
    <property type="entry name" value="ROK (REPRESSOR, ORF, KINASE) FAMILY"/>
    <property type="match status" value="1"/>
</dbReference>
<dbReference type="OrthoDB" id="849313at2"/>
<dbReference type="InterPro" id="IPR043129">
    <property type="entry name" value="ATPase_NBD"/>
</dbReference>
<dbReference type="PANTHER" id="PTHR18964:SF146">
    <property type="entry name" value="POLYPHOSPHATE GLUCOKINASE"/>
    <property type="match status" value="1"/>
</dbReference>
<dbReference type="AlphaFoldDB" id="A0A1H2K8S8"/>